<dbReference type="Proteomes" id="UP000053660">
    <property type="component" value="Unassembled WGS sequence"/>
</dbReference>
<evidence type="ECO:0000256" key="9">
    <source>
        <dbReference type="SAM" id="Phobius"/>
    </source>
</evidence>
<dbReference type="InterPro" id="IPR020894">
    <property type="entry name" value="Cadherin_CS"/>
</dbReference>
<dbReference type="SUPFAM" id="SSF49313">
    <property type="entry name" value="Cadherin-like"/>
    <property type="match status" value="2"/>
</dbReference>
<keyword evidence="2 9" id="KW-0812">Transmembrane</keyword>
<evidence type="ECO:0000256" key="6">
    <source>
        <dbReference type="ARBA" id="ARBA00023136"/>
    </source>
</evidence>
<evidence type="ECO:0000256" key="2">
    <source>
        <dbReference type="ARBA" id="ARBA00022692"/>
    </source>
</evidence>
<proteinExistence type="predicted"/>
<dbReference type="PROSITE" id="PS00232">
    <property type="entry name" value="CADHERIN_1"/>
    <property type="match status" value="1"/>
</dbReference>
<feature type="transmembrane region" description="Helical" evidence="9">
    <location>
        <begin position="389"/>
        <end position="409"/>
    </location>
</feature>
<organism evidence="11 12">
    <name type="scientific">Oesophagostomum dentatum</name>
    <name type="common">Nodular worm</name>
    <dbReference type="NCBI Taxonomy" id="61180"/>
    <lineage>
        <taxon>Eukaryota</taxon>
        <taxon>Metazoa</taxon>
        <taxon>Ecdysozoa</taxon>
        <taxon>Nematoda</taxon>
        <taxon>Chromadorea</taxon>
        <taxon>Rhabditida</taxon>
        <taxon>Rhabditina</taxon>
        <taxon>Rhabditomorpha</taxon>
        <taxon>Strongyloidea</taxon>
        <taxon>Strongylidae</taxon>
        <taxon>Oesophagostomum</taxon>
    </lineage>
</organism>
<dbReference type="PANTHER" id="PTHR24028">
    <property type="entry name" value="CADHERIN-87A"/>
    <property type="match status" value="1"/>
</dbReference>
<dbReference type="InterPro" id="IPR015919">
    <property type="entry name" value="Cadherin-like_sf"/>
</dbReference>
<keyword evidence="7" id="KW-0325">Glycoprotein</keyword>
<evidence type="ECO:0000256" key="7">
    <source>
        <dbReference type="ARBA" id="ARBA00023180"/>
    </source>
</evidence>
<protein>
    <submittedName>
        <fullName evidence="11">Cadherin domain protein</fullName>
    </submittedName>
</protein>
<keyword evidence="3" id="KW-0677">Repeat</keyword>
<keyword evidence="5 9" id="KW-1133">Transmembrane helix</keyword>
<evidence type="ECO:0000256" key="3">
    <source>
        <dbReference type="ARBA" id="ARBA00022737"/>
    </source>
</evidence>
<keyword evidence="6 9" id="KW-0472">Membrane</keyword>
<dbReference type="GO" id="GO:0005886">
    <property type="term" value="C:plasma membrane"/>
    <property type="evidence" value="ECO:0007669"/>
    <property type="project" value="InterPro"/>
</dbReference>
<feature type="domain" description="Cadherin" evidence="10">
    <location>
        <begin position="210"/>
        <end position="294"/>
    </location>
</feature>
<evidence type="ECO:0000256" key="5">
    <source>
        <dbReference type="ARBA" id="ARBA00022989"/>
    </source>
</evidence>
<name>A0A0B1TAX3_OESDE</name>
<evidence type="ECO:0000256" key="1">
    <source>
        <dbReference type="ARBA" id="ARBA00004167"/>
    </source>
</evidence>
<keyword evidence="12" id="KW-1185">Reference proteome</keyword>
<evidence type="ECO:0000256" key="4">
    <source>
        <dbReference type="ARBA" id="ARBA00022837"/>
    </source>
</evidence>
<dbReference type="EMBL" id="KN550848">
    <property type="protein sequence ID" value="KHJ93291.1"/>
    <property type="molecule type" value="Genomic_DNA"/>
</dbReference>
<dbReference type="GO" id="GO:0007156">
    <property type="term" value="P:homophilic cell adhesion via plasma membrane adhesion molecules"/>
    <property type="evidence" value="ECO:0007669"/>
    <property type="project" value="InterPro"/>
</dbReference>
<dbReference type="InterPro" id="IPR050174">
    <property type="entry name" value="Protocadherin/Cadherin-CA"/>
</dbReference>
<dbReference type="Gene3D" id="2.60.40.60">
    <property type="entry name" value="Cadherins"/>
    <property type="match status" value="2"/>
</dbReference>
<reference evidence="11 12" key="1">
    <citation type="submission" date="2014-03" db="EMBL/GenBank/DDBJ databases">
        <title>Draft genome of the hookworm Oesophagostomum dentatum.</title>
        <authorList>
            <person name="Mitreva M."/>
        </authorList>
    </citation>
    <scope>NUCLEOTIDE SEQUENCE [LARGE SCALE GENOMIC DNA]</scope>
    <source>
        <strain evidence="11 12">OD-Hann</strain>
    </source>
</reference>
<comment type="subcellular location">
    <subcellularLocation>
        <location evidence="1">Membrane</location>
        <topology evidence="1">Single-pass membrane protein</topology>
    </subcellularLocation>
</comment>
<dbReference type="PANTHER" id="PTHR24028:SF328">
    <property type="entry name" value="CADHERIN-3"/>
    <property type="match status" value="1"/>
</dbReference>
<evidence type="ECO:0000259" key="10">
    <source>
        <dbReference type="PROSITE" id="PS50268"/>
    </source>
</evidence>
<evidence type="ECO:0000313" key="12">
    <source>
        <dbReference type="Proteomes" id="UP000053660"/>
    </source>
</evidence>
<dbReference type="CDD" id="cd11304">
    <property type="entry name" value="Cadherin_repeat"/>
    <property type="match status" value="1"/>
</dbReference>
<feature type="domain" description="Cadherin" evidence="10">
    <location>
        <begin position="47"/>
        <end position="165"/>
    </location>
</feature>
<dbReference type="GO" id="GO:0005509">
    <property type="term" value="F:calcium ion binding"/>
    <property type="evidence" value="ECO:0007669"/>
    <property type="project" value="UniProtKB-UniRule"/>
</dbReference>
<dbReference type="SMART" id="SM00112">
    <property type="entry name" value="CA"/>
    <property type="match status" value="2"/>
</dbReference>
<dbReference type="OrthoDB" id="6252479at2759"/>
<dbReference type="AlphaFoldDB" id="A0A0B1TAX3"/>
<dbReference type="PROSITE" id="PS50268">
    <property type="entry name" value="CADHERIN_2"/>
    <property type="match status" value="2"/>
</dbReference>
<gene>
    <name evidence="11" type="ORF">OESDEN_06804</name>
</gene>
<sequence>MVNCGALRERCNKCERLRYTVNVFVEGDTTSTTSASEKAGDGSCYFPQQVYTAEVMENRSGRRRILKVTSSCEAEGRPYEYAFSYPISEFELDPKTGELFVTLPLDREDRSHHFLYIEVTNGSSTVGGRVTRGDPLIEKAKEHLNRTQTLVAIRVLDENDNAPAFPAWVRGRRFVDGNRRLAGPTVYSHNSTRGYLLQRSLCISPKNEEIQAKDPDERPQLSYSISGEGADYFRVNATSGLVILSKSLADFTGDSFQLTATVTDGLHIVPTPLRIYVISPSSSVVQLTSEVPHTKIDQRMIERTLNEINGLDNRLLVKQPYVDQQGHADPTRSHLFVYALDSKTKIPYLKEDLAKVLEHHAASLLSSPPKISEISLLSPPPTTLSAFDLALAILCALLLLFLLAACCFLTSYCKRKRAIATSDREYMVSSSAGPRPYDVEEVSRTTAQRVLSARPLPEPMTNQIEVAVSPIFMDDMVSTNKSDTTKDFSNSVRERPSLLQSALARQKIHAADINPTKSPQK</sequence>
<keyword evidence="4 8" id="KW-0106">Calcium</keyword>
<dbReference type="InterPro" id="IPR002126">
    <property type="entry name" value="Cadherin-like_dom"/>
</dbReference>
<evidence type="ECO:0000256" key="8">
    <source>
        <dbReference type="PROSITE-ProRule" id="PRU00043"/>
    </source>
</evidence>
<evidence type="ECO:0000313" key="11">
    <source>
        <dbReference type="EMBL" id="KHJ93291.1"/>
    </source>
</evidence>
<dbReference type="PRINTS" id="PR00205">
    <property type="entry name" value="CADHERIN"/>
</dbReference>
<accession>A0A0B1TAX3</accession>